<dbReference type="RefSeq" id="WP_099613674.1">
    <property type="nucleotide sequence ID" value="NZ_KZ319368.1"/>
</dbReference>
<name>A0A2G1UPR7_9GAMM</name>
<evidence type="ECO:0000259" key="2">
    <source>
        <dbReference type="Pfam" id="PF20249"/>
    </source>
</evidence>
<proteinExistence type="predicted"/>
<organism evidence="3 4">
    <name type="scientific">Marinobacter profundi</name>
    <dbReference type="NCBI Taxonomy" id="2666256"/>
    <lineage>
        <taxon>Bacteria</taxon>
        <taxon>Pseudomonadati</taxon>
        <taxon>Pseudomonadota</taxon>
        <taxon>Gammaproteobacteria</taxon>
        <taxon>Pseudomonadales</taxon>
        <taxon>Marinobacteraceae</taxon>
        <taxon>Marinobacter</taxon>
    </lineage>
</organism>
<evidence type="ECO:0000313" key="3">
    <source>
        <dbReference type="EMBL" id="PHQ16511.1"/>
    </source>
</evidence>
<keyword evidence="4" id="KW-1185">Reference proteome</keyword>
<dbReference type="Proteomes" id="UP000231409">
    <property type="component" value="Unassembled WGS sequence"/>
</dbReference>
<reference evidence="3 4" key="1">
    <citation type="submission" date="2017-09" db="EMBL/GenBank/DDBJ databases">
        <title>The draft genome sequences of Marinobacter sp. PWS21.</title>
        <authorList>
            <person name="Cao J."/>
        </authorList>
    </citation>
    <scope>NUCLEOTIDE SEQUENCE [LARGE SCALE GENOMIC DNA]</scope>
    <source>
        <strain evidence="3 4">PWS21</strain>
    </source>
</reference>
<feature type="transmembrane region" description="Helical" evidence="1">
    <location>
        <begin position="777"/>
        <end position="802"/>
    </location>
</feature>
<keyword evidence="1" id="KW-1133">Transmembrane helix</keyword>
<dbReference type="EMBL" id="NTFH01000004">
    <property type="protein sequence ID" value="PHQ16511.1"/>
    <property type="molecule type" value="Genomic_DNA"/>
</dbReference>
<comment type="caution">
    <text evidence="3">The sequence shown here is derived from an EMBL/GenBank/DDBJ whole genome shotgun (WGS) entry which is preliminary data.</text>
</comment>
<protein>
    <recommendedName>
        <fullName evidence="2">Toxin VasX N-terminal region domain-containing protein</fullName>
    </recommendedName>
</protein>
<feature type="transmembrane region" description="Helical" evidence="1">
    <location>
        <begin position="914"/>
        <end position="937"/>
    </location>
</feature>
<dbReference type="CDD" id="cd20708">
    <property type="entry name" value="MIX_IV"/>
    <property type="match status" value="1"/>
</dbReference>
<feature type="domain" description="Toxin VasX N-terminal region" evidence="2">
    <location>
        <begin position="26"/>
        <end position="162"/>
    </location>
</feature>
<feature type="transmembrane region" description="Helical" evidence="1">
    <location>
        <begin position="743"/>
        <end position="765"/>
    </location>
</feature>
<feature type="transmembrane region" description="Helical" evidence="1">
    <location>
        <begin position="822"/>
        <end position="843"/>
    </location>
</feature>
<sequence>MTVSMTDPIVAADRKSMADTTAIGSCPLTLPDIQLIPVRYAYVDQAPSLKALDPRFATGFRPLGVRPVRDGYLYLFHSSAPDILQEFVITEGGAVEKRLWEGEDATRDQRQGISAEAAIVVPRRGEIEVLFCETQLTAKKCSMLISWKDYRRQVMRKVSLGGYCVEAGTRHLLPKGVLEENLSSPEPGADPDEEAFSPWYWVVESEAGKPEPFTHRLRFYDKDHAYLVLDDLTGQIGDLLDAWTHLDAAQGDWLAREDARYYSASFIQELIKLDEKTVATYVDAALTQTGDPSEILALQRIAHASPQQRARVAEFAKEFQAGPLDVRNASFEVVKARRQQNETLAELAQELAVEQDILAQVLEALRKNQNQAEHGSLTGERGIRDFVRVDAMNQYLAVAGEQEARFQREKTAVVASLKTLLPHYHLVGHLYDRMEEDAYLAFLRVDNALLNILNDDALATGDYEFIRSYYFGDLGHQHLVGFDIDVTAYTRSAAAVVNGLKTILNAHDNATAYNDWVQTLSDNPQLRFATLTPVISAELSHRLAQWTPIARQELFRLVEKASGARLHERLKQVFQRMNPGLRVHLLDSQLIYQLDLDIADEATLNKADSLIREVEHHALRYEDLRSRERSLDSGRKQSRRALTRSQKRTYDAEVARLRAARKVEKRKVVAARKALERLLPSEDNKYQGILKVGGLGNTAETRAVAAELEELKALRDRSGMKKVFDYARGLIDGGDAMEITNRIGGLGVVSFVGLVSFWGTVEAYLQWDRDKTLSGALSVISGGFGTVGAVASVSTIVASAQLNYYYQNVSKADAVLSRLARANVWGGTVAAWGGFFAAGADLVRQIQLIRRGTASIGEQVGASVTLTGDAMIVYGSGRIAWTGSSGIYHMLVKQTPGVTWASVHRGMLHLGGTAILRGMNLWLWVGTLVVLTGQYVYNRFKRTELQLWCESSAWGLASKEWSPDEQRYQLGKLIYRPELKVMAEREALDGRFRYCALRLSLPGLSGLTADNAKWVVLEQRGVEWSAASEDWQDRIFVEADNESNVSLRVPLLFDELETFSGLYIAIRYMPDGANRWLPGESESFHYLIDLREQGNVPHVAANEEKAWQLIPFRDKADERLRPLLINYLPLTPWKDNV</sequence>
<dbReference type="InterPro" id="IPR046864">
    <property type="entry name" value="VasX_N"/>
</dbReference>
<evidence type="ECO:0000313" key="4">
    <source>
        <dbReference type="Proteomes" id="UP000231409"/>
    </source>
</evidence>
<dbReference type="AlphaFoldDB" id="A0A2G1UPR7"/>
<dbReference type="Pfam" id="PF20249">
    <property type="entry name" value="VasX_N"/>
    <property type="match status" value="1"/>
</dbReference>
<keyword evidence="1" id="KW-0472">Membrane</keyword>
<gene>
    <name evidence="3" type="ORF">CLH61_05460</name>
</gene>
<evidence type="ECO:0000256" key="1">
    <source>
        <dbReference type="SAM" id="Phobius"/>
    </source>
</evidence>
<accession>A0A2G1UPR7</accession>
<keyword evidence="1" id="KW-0812">Transmembrane</keyword>